<feature type="compositionally biased region" description="Pro residues" evidence="1">
    <location>
        <begin position="233"/>
        <end position="243"/>
    </location>
</feature>
<dbReference type="AlphaFoldDB" id="A0A6P4CRA5"/>
<feature type="compositionally biased region" description="Polar residues" evidence="1">
    <location>
        <begin position="257"/>
        <end position="275"/>
    </location>
</feature>
<organism evidence="2 3">
    <name type="scientific">Arachis duranensis</name>
    <name type="common">Wild peanut</name>
    <dbReference type="NCBI Taxonomy" id="130453"/>
    <lineage>
        <taxon>Eukaryota</taxon>
        <taxon>Viridiplantae</taxon>
        <taxon>Streptophyta</taxon>
        <taxon>Embryophyta</taxon>
        <taxon>Tracheophyta</taxon>
        <taxon>Spermatophyta</taxon>
        <taxon>Magnoliopsida</taxon>
        <taxon>eudicotyledons</taxon>
        <taxon>Gunneridae</taxon>
        <taxon>Pentapetalae</taxon>
        <taxon>rosids</taxon>
        <taxon>fabids</taxon>
        <taxon>Fabales</taxon>
        <taxon>Fabaceae</taxon>
        <taxon>Papilionoideae</taxon>
        <taxon>50 kb inversion clade</taxon>
        <taxon>dalbergioids sensu lato</taxon>
        <taxon>Dalbergieae</taxon>
        <taxon>Pterocarpus clade</taxon>
        <taxon>Arachis</taxon>
    </lineage>
</organism>
<evidence type="ECO:0000256" key="1">
    <source>
        <dbReference type="SAM" id="MobiDB-lite"/>
    </source>
</evidence>
<dbReference type="KEGG" id="adu:107479860"/>
<feature type="compositionally biased region" description="Pro residues" evidence="1">
    <location>
        <begin position="139"/>
        <end position="154"/>
    </location>
</feature>
<dbReference type="GeneID" id="107479860"/>
<dbReference type="RefSeq" id="XP_015955445.1">
    <property type="nucleotide sequence ID" value="XM_016099959.1"/>
</dbReference>
<proteinExistence type="predicted"/>
<gene>
    <name evidence="3" type="primary">LOC107479860</name>
</gene>
<reference evidence="3" key="2">
    <citation type="submission" date="2025-08" db="UniProtKB">
        <authorList>
            <consortium name="RefSeq"/>
        </authorList>
    </citation>
    <scope>IDENTIFICATION</scope>
    <source>
        <tissue evidence="3">Whole plant</tissue>
    </source>
</reference>
<sequence>MVAVEEVCQETEVVTEEYKEVELVRPLKTPLPRPLSPNTTFKWVNSLAFIFTFPLEYGLLETDGQLRVLCGFNSERGMASDRSWSARFNKVPRFNLRFKDWYKARLSGFPKFGYLSGNSGCIPPGWNNADQSEDGYKSKPPPPAQPAAPPPSQTPNPAAIHPTFLLFLFSPSFPLPPLPRGQPDPTHRATTVDHPSPHRPHPSPSSIPIPLSPPASTHHRGTPGATVPRPNAVVPPPPAPRTTPPLSLSHFLATALPGSTTSISANSKSTSVKLD</sequence>
<accession>A0A6P4CRA5</accession>
<reference evidence="2" key="1">
    <citation type="journal article" date="2016" name="Nat. Genet.">
        <title>The genome sequences of Arachis duranensis and Arachis ipaensis, the diploid ancestors of cultivated peanut.</title>
        <authorList>
            <person name="Bertioli D.J."/>
            <person name="Cannon S.B."/>
            <person name="Froenicke L."/>
            <person name="Huang G."/>
            <person name="Farmer A.D."/>
            <person name="Cannon E.K."/>
            <person name="Liu X."/>
            <person name="Gao D."/>
            <person name="Clevenger J."/>
            <person name="Dash S."/>
            <person name="Ren L."/>
            <person name="Moretzsohn M.C."/>
            <person name="Shirasawa K."/>
            <person name="Huang W."/>
            <person name="Vidigal B."/>
            <person name="Abernathy B."/>
            <person name="Chu Y."/>
            <person name="Niederhuth C.E."/>
            <person name="Umale P."/>
            <person name="Araujo A.C."/>
            <person name="Kozik A."/>
            <person name="Kim K.D."/>
            <person name="Burow M.D."/>
            <person name="Varshney R.K."/>
            <person name="Wang X."/>
            <person name="Zhang X."/>
            <person name="Barkley N."/>
            <person name="Guimaraes P.M."/>
            <person name="Isobe S."/>
            <person name="Guo B."/>
            <person name="Liao B."/>
            <person name="Stalker H.T."/>
            <person name="Schmitz R.J."/>
            <person name="Scheffler B.E."/>
            <person name="Leal-Bertioli S.C."/>
            <person name="Xun X."/>
            <person name="Jackson S.A."/>
            <person name="Michelmore R."/>
            <person name="Ozias-Akins P."/>
        </authorList>
    </citation>
    <scope>NUCLEOTIDE SEQUENCE [LARGE SCALE GENOMIC DNA]</scope>
    <source>
        <strain evidence="2">cv. V14167</strain>
    </source>
</reference>
<feature type="region of interest" description="Disordered" evidence="1">
    <location>
        <begin position="176"/>
        <end position="249"/>
    </location>
</feature>
<protein>
    <submittedName>
        <fullName evidence="3">Uncharacterized protein LOC107479860</fullName>
    </submittedName>
</protein>
<keyword evidence="2" id="KW-1185">Reference proteome</keyword>
<feature type="compositionally biased region" description="Pro residues" evidence="1">
    <location>
        <begin position="202"/>
        <end position="213"/>
    </location>
</feature>
<feature type="region of interest" description="Disordered" evidence="1">
    <location>
        <begin position="256"/>
        <end position="275"/>
    </location>
</feature>
<name>A0A6P4CRA5_ARADU</name>
<evidence type="ECO:0000313" key="2">
    <source>
        <dbReference type="Proteomes" id="UP000515211"/>
    </source>
</evidence>
<evidence type="ECO:0000313" key="3">
    <source>
        <dbReference type="RefSeq" id="XP_015955445.1"/>
    </source>
</evidence>
<dbReference type="Proteomes" id="UP000515211">
    <property type="component" value="Chromosome 3"/>
</dbReference>
<feature type="region of interest" description="Disordered" evidence="1">
    <location>
        <begin position="125"/>
        <end position="157"/>
    </location>
</feature>